<dbReference type="OrthoDB" id="194358at2759"/>
<dbReference type="PROSITE" id="PS50297">
    <property type="entry name" value="ANK_REP_REGION"/>
    <property type="match status" value="1"/>
</dbReference>
<dbReference type="Gene3D" id="1.25.40.20">
    <property type="entry name" value="Ankyrin repeat-containing domain"/>
    <property type="match status" value="1"/>
</dbReference>
<dbReference type="SUPFAM" id="SSF48403">
    <property type="entry name" value="Ankyrin repeat"/>
    <property type="match status" value="1"/>
</dbReference>
<dbReference type="VEuPathDB" id="FungiDB:ASPCADRAFT_207761"/>
<feature type="repeat" description="ANK" evidence="1">
    <location>
        <begin position="71"/>
        <end position="100"/>
    </location>
</feature>
<proteinExistence type="predicted"/>
<dbReference type="EMBL" id="KV907500">
    <property type="protein sequence ID" value="OOF95275.1"/>
    <property type="molecule type" value="Genomic_DNA"/>
</dbReference>
<accession>A0A1R3RLB6</accession>
<protein>
    <submittedName>
        <fullName evidence="2">Uncharacterized protein</fullName>
    </submittedName>
</protein>
<dbReference type="PROSITE" id="PS50088">
    <property type="entry name" value="ANK_REPEAT"/>
    <property type="match status" value="1"/>
</dbReference>
<dbReference type="AlphaFoldDB" id="A0A1R3RLB6"/>
<name>A0A1R3RLB6_ASPC5</name>
<evidence type="ECO:0000256" key="1">
    <source>
        <dbReference type="PROSITE-ProRule" id="PRU00023"/>
    </source>
</evidence>
<organism evidence="2 3">
    <name type="scientific">Aspergillus carbonarius (strain ITEM 5010)</name>
    <dbReference type="NCBI Taxonomy" id="602072"/>
    <lineage>
        <taxon>Eukaryota</taxon>
        <taxon>Fungi</taxon>
        <taxon>Dikarya</taxon>
        <taxon>Ascomycota</taxon>
        <taxon>Pezizomycotina</taxon>
        <taxon>Eurotiomycetes</taxon>
        <taxon>Eurotiomycetidae</taxon>
        <taxon>Eurotiales</taxon>
        <taxon>Aspergillaceae</taxon>
        <taxon>Aspergillus</taxon>
        <taxon>Aspergillus subgen. Circumdati</taxon>
    </lineage>
</organism>
<evidence type="ECO:0000313" key="2">
    <source>
        <dbReference type="EMBL" id="OOF95275.1"/>
    </source>
</evidence>
<sequence>MSILLDEDYGIIPELFTQHYPLSAAAERGDEVAVQAATREKLQYRVFRRFQWPNSSILRCKKRAQSRRQITTGTPLARAADRGETKIVEQLLERGANLES</sequence>
<dbReference type="Proteomes" id="UP000188318">
    <property type="component" value="Unassembled WGS sequence"/>
</dbReference>
<dbReference type="InterPro" id="IPR002110">
    <property type="entry name" value="Ankyrin_rpt"/>
</dbReference>
<dbReference type="InterPro" id="IPR036770">
    <property type="entry name" value="Ankyrin_rpt-contain_sf"/>
</dbReference>
<reference evidence="3" key="1">
    <citation type="journal article" date="2017" name="Genome Biol.">
        <title>Comparative genomics reveals high biological diversity and specific adaptations in the industrially and medically important fungal genus Aspergillus.</title>
        <authorList>
            <person name="de Vries R.P."/>
            <person name="Riley R."/>
            <person name="Wiebenga A."/>
            <person name="Aguilar-Osorio G."/>
            <person name="Amillis S."/>
            <person name="Uchima C.A."/>
            <person name="Anderluh G."/>
            <person name="Asadollahi M."/>
            <person name="Askin M."/>
            <person name="Barry K."/>
            <person name="Battaglia E."/>
            <person name="Bayram O."/>
            <person name="Benocci T."/>
            <person name="Braus-Stromeyer S.A."/>
            <person name="Caldana C."/>
            <person name="Canovas D."/>
            <person name="Cerqueira G.C."/>
            <person name="Chen F."/>
            <person name="Chen W."/>
            <person name="Choi C."/>
            <person name="Clum A."/>
            <person name="Dos Santos R.A."/>
            <person name="Damasio A.R."/>
            <person name="Diallinas G."/>
            <person name="Emri T."/>
            <person name="Fekete E."/>
            <person name="Flipphi M."/>
            <person name="Freyberg S."/>
            <person name="Gallo A."/>
            <person name="Gournas C."/>
            <person name="Habgood R."/>
            <person name="Hainaut M."/>
            <person name="Harispe M.L."/>
            <person name="Henrissat B."/>
            <person name="Hilden K.S."/>
            <person name="Hope R."/>
            <person name="Hossain A."/>
            <person name="Karabika E."/>
            <person name="Karaffa L."/>
            <person name="Karanyi Z."/>
            <person name="Krasevec N."/>
            <person name="Kuo A."/>
            <person name="Kusch H."/>
            <person name="LaButti K."/>
            <person name="Lagendijk E.L."/>
            <person name="Lapidus A."/>
            <person name="Levasseur A."/>
            <person name="Lindquist E."/>
            <person name="Lipzen A."/>
            <person name="Logrieco A.F."/>
            <person name="MacCabe A."/>
            <person name="Maekelae M.R."/>
            <person name="Malavazi I."/>
            <person name="Melin P."/>
            <person name="Meyer V."/>
            <person name="Mielnichuk N."/>
            <person name="Miskei M."/>
            <person name="Molnar A.P."/>
            <person name="Mule G."/>
            <person name="Ngan C.Y."/>
            <person name="Orejas M."/>
            <person name="Orosz E."/>
            <person name="Ouedraogo J.P."/>
            <person name="Overkamp K.M."/>
            <person name="Park H.-S."/>
            <person name="Perrone G."/>
            <person name="Piumi F."/>
            <person name="Punt P.J."/>
            <person name="Ram A.F."/>
            <person name="Ramon A."/>
            <person name="Rauscher S."/>
            <person name="Record E."/>
            <person name="Riano-Pachon D.M."/>
            <person name="Robert V."/>
            <person name="Roehrig J."/>
            <person name="Ruller R."/>
            <person name="Salamov A."/>
            <person name="Salih N.S."/>
            <person name="Samson R.A."/>
            <person name="Sandor E."/>
            <person name="Sanguinetti M."/>
            <person name="Schuetze T."/>
            <person name="Sepcic K."/>
            <person name="Shelest E."/>
            <person name="Sherlock G."/>
            <person name="Sophianopoulou V."/>
            <person name="Squina F.M."/>
            <person name="Sun H."/>
            <person name="Susca A."/>
            <person name="Todd R.B."/>
            <person name="Tsang A."/>
            <person name="Unkles S.E."/>
            <person name="van de Wiele N."/>
            <person name="van Rossen-Uffink D."/>
            <person name="Oliveira J.V."/>
            <person name="Vesth T.C."/>
            <person name="Visser J."/>
            <person name="Yu J.-H."/>
            <person name="Zhou M."/>
            <person name="Andersen M.R."/>
            <person name="Archer D.B."/>
            <person name="Baker S.E."/>
            <person name="Benoit I."/>
            <person name="Brakhage A.A."/>
            <person name="Braus G.H."/>
            <person name="Fischer R."/>
            <person name="Frisvad J.C."/>
            <person name="Goldman G.H."/>
            <person name="Houbraken J."/>
            <person name="Oakley B."/>
            <person name="Pocsi I."/>
            <person name="Scazzocchio C."/>
            <person name="Seiboth B."/>
            <person name="vanKuyk P.A."/>
            <person name="Wortman J."/>
            <person name="Dyer P.S."/>
            <person name="Grigoriev I.V."/>
        </authorList>
    </citation>
    <scope>NUCLEOTIDE SEQUENCE [LARGE SCALE GENOMIC DNA]</scope>
    <source>
        <strain evidence="3">ITEM 5010</strain>
    </source>
</reference>
<evidence type="ECO:0000313" key="3">
    <source>
        <dbReference type="Proteomes" id="UP000188318"/>
    </source>
</evidence>
<keyword evidence="3" id="KW-1185">Reference proteome</keyword>
<gene>
    <name evidence="2" type="ORF">ASPCADRAFT_207761</name>
</gene>
<keyword evidence="1" id="KW-0040">ANK repeat</keyword>